<feature type="region of interest" description="Disordered" evidence="1">
    <location>
        <begin position="41"/>
        <end position="184"/>
    </location>
</feature>
<evidence type="ECO:0000256" key="1">
    <source>
        <dbReference type="SAM" id="MobiDB-lite"/>
    </source>
</evidence>
<gene>
    <name evidence="2" type="ORF">NDES1114_LOCUS11682</name>
</gene>
<name>A0A7S1Q0U7_NEODS</name>
<sequence>MFGSTPAPEARAHPLFPGGRLAAENLARAYFDLKVVRRMDVAKKAQKGAKGTTDRPAAAPDEDPGGETSHAPAAPYRRPNQVIEEERQAEEARAEAARRERERRKAIAEERQRQQQQRQKQQQDSGVQSPATNEPVEPERSSAPPARGSKAARKLEKQLKKEARQRRRAEAREAWDQKQRSKRVDRRIPRPWLEAGDGWATQFFSDLEPYDPSTESPGVHRCELHLPNGKPCPYVVSGGESFLCGWAAAAEAPKAMVEHLAAEHSEALLLRPRRRRWVTGADGQKPVSGFWDGCFCAPCQMQRQVAAFHGYRNASTSKWDCLAHTCCCPCSAHQLRKAAVGVHNIDEHPVATCVYAFFCTPCSIAEVHNELAADDLWPGGECERMAPLGLMHEEVRDDEPTLFDRLFRRKKAKSGGGPGAHGGMR</sequence>
<feature type="compositionally biased region" description="Basic and acidic residues" evidence="1">
    <location>
        <begin position="84"/>
        <end position="113"/>
    </location>
</feature>
<dbReference type="EMBL" id="HBGF01017721">
    <property type="protein sequence ID" value="CAD9109961.1"/>
    <property type="molecule type" value="Transcribed_RNA"/>
</dbReference>
<feature type="compositionally biased region" description="Low complexity" evidence="1">
    <location>
        <begin position="114"/>
        <end position="123"/>
    </location>
</feature>
<dbReference type="AlphaFoldDB" id="A0A7S1Q0U7"/>
<accession>A0A7S1Q0U7</accession>
<reference evidence="2" key="1">
    <citation type="submission" date="2021-01" db="EMBL/GenBank/DDBJ databases">
        <authorList>
            <person name="Corre E."/>
            <person name="Pelletier E."/>
            <person name="Niang G."/>
            <person name="Scheremetjew M."/>
            <person name="Finn R."/>
            <person name="Kale V."/>
            <person name="Holt S."/>
            <person name="Cochrane G."/>
            <person name="Meng A."/>
            <person name="Brown T."/>
            <person name="Cohen L."/>
        </authorList>
    </citation>
    <scope>NUCLEOTIDE SEQUENCE</scope>
    <source>
        <strain evidence="2">CCAP 1951/1</strain>
    </source>
</reference>
<feature type="compositionally biased region" description="Basic and acidic residues" evidence="1">
    <location>
        <begin position="153"/>
        <end position="179"/>
    </location>
</feature>
<proteinExistence type="predicted"/>
<organism evidence="2">
    <name type="scientific">Neobodo designis</name>
    <name type="common">Flagellated protozoan</name>
    <name type="synonym">Bodo designis</name>
    <dbReference type="NCBI Taxonomy" id="312471"/>
    <lineage>
        <taxon>Eukaryota</taxon>
        <taxon>Discoba</taxon>
        <taxon>Euglenozoa</taxon>
        <taxon>Kinetoplastea</taxon>
        <taxon>Metakinetoplastina</taxon>
        <taxon>Neobodonida</taxon>
        <taxon>Neobodo</taxon>
    </lineage>
</organism>
<evidence type="ECO:0000313" key="2">
    <source>
        <dbReference type="EMBL" id="CAD9109961.1"/>
    </source>
</evidence>
<protein>
    <submittedName>
        <fullName evidence="2">Uncharacterized protein</fullName>
    </submittedName>
</protein>